<name>I1YJP9_METFJ</name>
<proteinExistence type="predicted"/>
<dbReference type="AlphaFoldDB" id="I1YJP9"/>
<dbReference type="OrthoDB" id="7065461at2"/>
<organism evidence="1 2">
    <name type="scientific">Methylophaga frappieri (strain ATCC BAA-2434 / DSM 25690 / JAM7)</name>
    <dbReference type="NCBI Taxonomy" id="754477"/>
    <lineage>
        <taxon>Bacteria</taxon>
        <taxon>Pseudomonadati</taxon>
        <taxon>Pseudomonadota</taxon>
        <taxon>Gammaproteobacteria</taxon>
        <taxon>Thiotrichales</taxon>
        <taxon>Piscirickettsiaceae</taxon>
        <taxon>Methylophaga</taxon>
    </lineage>
</organism>
<evidence type="ECO:0000313" key="1">
    <source>
        <dbReference type="EMBL" id="AFJ03142.1"/>
    </source>
</evidence>
<dbReference type="HOGENOM" id="CLU_098256_0_0_6"/>
<sequence>MEVKNNPAGRLHDLLRTAQKQPAKERARNAWGKVFKVEPGDTGLLLEMLANLIGLVSDTKTAIERLDDVDHALYLKPFKKLEVFLSQVNLDAGWEHWQKQLDEPTLYGLQFAADRLSRNSGSTSISEKDIEELQVELEEFVSSVLKSDLPSGLKALFLRNLEAVRHALLVFRIRGIDGLEHELERAIGSLLLNQEHIPPAGDKSAPRKFWERFFVVIERINKAVTLSRGAKELAGPAMQAIEHMIGK</sequence>
<reference evidence="1 2" key="1">
    <citation type="journal article" date="2012" name="J. Bacteriol.">
        <title>Complete genome sequences of Methylophaga sp. strain JAM1 and Methylophaga sp. strain JAM7.</title>
        <authorList>
            <person name="Villeneuve C."/>
            <person name="Martineau C."/>
            <person name="Mauffrey F."/>
            <person name="Villemur R."/>
        </authorList>
    </citation>
    <scope>NUCLEOTIDE SEQUENCE [LARGE SCALE GENOMIC DNA]</scope>
    <source>
        <strain evidence="1 2">JAM7</strain>
    </source>
</reference>
<evidence type="ECO:0000313" key="2">
    <source>
        <dbReference type="Proteomes" id="UP000009145"/>
    </source>
</evidence>
<dbReference type="PATRIC" id="fig|754477.3.peg.1971"/>
<dbReference type="KEGG" id="mec:Q7C_2002"/>
<gene>
    <name evidence="1" type="ordered locus">Q7C_2002</name>
</gene>
<dbReference type="RefSeq" id="WP_014704561.1">
    <property type="nucleotide sequence ID" value="NC_017856.1"/>
</dbReference>
<protein>
    <submittedName>
        <fullName evidence="1">Uncharacterized protein</fullName>
    </submittedName>
</protein>
<dbReference type="eggNOG" id="ENOG503326W">
    <property type="taxonomic scope" value="Bacteria"/>
</dbReference>
<dbReference type="Proteomes" id="UP000009145">
    <property type="component" value="Chromosome"/>
</dbReference>
<dbReference type="EMBL" id="CP003380">
    <property type="protein sequence ID" value="AFJ03142.1"/>
    <property type="molecule type" value="Genomic_DNA"/>
</dbReference>
<accession>I1YJP9</accession>
<keyword evidence="2" id="KW-1185">Reference proteome</keyword>